<protein>
    <recommendedName>
        <fullName evidence="3 4">Formyltetrahydrofolate deformylase</fullName>
        <ecNumber evidence="3 4">3.5.1.10</ecNumber>
    </recommendedName>
    <alternativeName>
        <fullName evidence="3">Formyl-FH(4) hydrolase</fullName>
    </alternativeName>
</protein>
<dbReference type="Pfam" id="PF00551">
    <property type="entry name" value="Formyl_trans_N"/>
    <property type="match status" value="1"/>
</dbReference>
<evidence type="ECO:0000256" key="4">
    <source>
        <dbReference type="NCBIfam" id="TIGR00655"/>
    </source>
</evidence>
<dbReference type="GO" id="GO:0008864">
    <property type="term" value="F:formyltetrahydrofolate deformylase activity"/>
    <property type="evidence" value="ECO:0007669"/>
    <property type="project" value="UniProtKB-UniRule"/>
</dbReference>
<dbReference type="Proteomes" id="UP000198348">
    <property type="component" value="Unassembled WGS sequence"/>
</dbReference>
<dbReference type="Gene3D" id="3.30.70.260">
    <property type="match status" value="1"/>
</dbReference>
<dbReference type="EMBL" id="FZNW01000020">
    <property type="protein sequence ID" value="SNR80503.1"/>
    <property type="molecule type" value="Genomic_DNA"/>
</dbReference>
<evidence type="ECO:0000259" key="5">
    <source>
        <dbReference type="PROSITE" id="PS51671"/>
    </source>
</evidence>
<evidence type="ECO:0000256" key="1">
    <source>
        <dbReference type="ARBA" id="ARBA00022563"/>
    </source>
</evidence>
<feature type="active site" evidence="3">
    <location>
        <position position="250"/>
    </location>
</feature>
<comment type="pathway">
    <text evidence="3">Purine metabolism; IMP biosynthesis via de novo pathway; formate from 10-formyl-5,6,7,8-tetrahydrofolate: step 1/1.</text>
</comment>
<evidence type="ECO:0000256" key="3">
    <source>
        <dbReference type="HAMAP-Rule" id="MF_01927"/>
    </source>
</evidence>
<dbReference type="SUPFAM" id="SSF55021">
    <property type="entry name" value="ACT-like"/>
    <property type="match status" value="1"/>
</dbReference>
<dbReference type="EC" id="3.5.1.10" evidence="3 4"/>
<dbReference type="AlphaFoldDB" id="A0A238ZCK8"/>
<accession>A0A238ZCK8</accession>
<dbReference type="CDD" id="cd08648">
    <property type="entry name" value="FMT_core_Formyl-FH4-Hydrolase_C"/>
    <property type="match status" value="1"/>
</dbReference>
<dbReference type="PROSITE" id="PS51671">
    <property type="entry name" value="ACT"/>
    <property type="match status" value="1"/>
</dbReference>
<dbReference type="SUPFAM" id="SSF53328">
    <property type="entry name" value="Formyltransferase"/>
    <property type="match status" value="1"/>
</dbReference>
<organism evidence="6 7">
    <name type="scientific">Haloechinothrix alba</name>
    <dbReference type="NCBI Taxonomy" id="664784"/>
    <lineage>
        <taxon>Bacteria</taxon>
        <taxon>Bacillati</taxon>
        <taxon>Actinomycetota</taxon>
        <taxon>Actinomycetes</taxon>
        <taxon>Pseudonocardiales</taxon>
        <taxon>Pseudonocardiaceae</taxon>
        <taxon>Haloechinothrix</taxon>
    </lineage>
</organism>
<gene>
    <name evidence="3" type="primary">purU</name>
    <name evidence="6" type="ORF">SAMN06265360_12052</name>
</gene>
<dbReference type="RefSeq" id="WP_245818819.1">
    <property type="nucleotide sequence ID" value="NZ_FZNW01000020.1"/>
</dbReference>
<dbReference type="InterPro" id="IPR002912">
    <property type="entry name" value="ACT_dom"/>
</dbReference>
<dbReference type="PANTHER" id="PTHR42706:SF1">
    <property type="entry name" value="FORMYLTETRAHYDROFOLATE DEFORMYLASE 2, MITOCHONDRIAL"/>
    <property type="match status" value="1"/>
</dbReference>
<dbReference type="InterPro" id="IPR004810">
    <property type="entry name" value="PurU"/>
</dbReference>
<dbReference type="GO" id="GO:0006730">
    <property type="term" value="P:one-carbon metabolic process"/>
    <property type="evidence" value="ECO:0007669"/>
    <property type="project" value="UniProtKB-KW"/>
</dbReference>
<dbReference type="InterPro" id="IPR002376">
    <property type="entry name" value="Formyl_transf_N"/>
</dbReference>
<keyword evidence="3" id="KW-0658">Purine biosynthesis</keyword>
<dbReference type="PRINTS" id="PR01575">
    <property type="entry name" value="FFH4HYDRLASE"/>
</dbReference>
<reference evidence="6 7" key="1">
    <citation type="submission" date="2017-06" db="EMBL/GenBank/DDBJ databases">
        <authorList>
            <person name="Kim H.J."/>
            <person name="Triplett B.A."/>
        </authorList>
    </citation>
    <scope>NUCLEOTIDE SEQUENCE [LARGE SCALE GENOMIC DNA]</scope>
    <source>
        <strain evidence="6 7">DSM 45207</strain>
    </source>
</reference>
<keyword evidence="2 3" id="KW-0378">Hydrolase</keyword>
<keyword evidence="1 3" id="KW-0554">One-carbon metabolism</keyword>
<dbReference type="NCBIfam" id="NF004684">
    <property type="entry name" value="PRK06027.1"/>
    <property type="match status" value="1"/>
</dbReference>
<dbReference type="UniPathway" id="UPA00074">
    <property type="reaction ID" value="UER00170"/>
</dbReference>
<dbReference type="GO" id="GO:0006189">
    <property type="term" value="P:'de novo' IMP biosynthetic process"/>
    <property type="evidence" value="ECO:0007669"/>
    <property type="project" value="UniProtKB-UniRule"/>
</dbReference>
<evidence type="ECO:0000256" key="2">
    <source>
        <dbReference type="ARBA" id="ARBA00022801"/>
    </source>
</evidence>
<feature type="domain" description="ACT" evidence="5">
    <location>
        <begin position="15"/>
        <end position="99"/>
    </location>
</feature>
<evidence type="ECO:0000313" key="7">
    <source>
        <dbReference type="Proteomes" id="UP000198348"/>
    </source>
</evidence>
<dbReference type="PANTHER" id="PTHR42706">
    <property type="entry name" value="FORMYLTETRAHYDROFOLATE DEFORMYLASE"/>
    <property type="match status" value="1"/>
</dbReference>
<dbReference type="CDD" id="cd04875">
    <property type="entry name" value="ACT_F4HF-DF"/>
    <property type="match status" value="1"/>
</dbReference>
<sequence length="305" mass="33629">METVEAEDPSERRFVITFGCPDRVGIVARIASFLAELGGWIVEAAYHTDPDTGWFFTRQEVRADSLPYDVEELRSLFSPVAASLGAGSDADGGVEGSQWRIDDTGDRRRMVLLVSTDGHCLYDLLGRVAGGELNVDVPAVIGNHESLGEITEAFGIDFHHVPFPKDADGKAAAFDRVRTIVDEHDPDAIVLARFMQILPPELCQAWAGRAVNIHHSFLPSFVGARPYHQAHSRGVKLIGATCHYVTAELDAGPIIEQDVIRVDHSDTVADMVRRGRDIEKVVLARGLRWHLEHRVLVHAGRTVVF</sequence>
<dbReference type="Gene3D" id="3.40.50.170">
    <property type="entry name" value="Formyl transferase, N-terminal domain"/>
    <property type="match status" value="1"/>
</dbReference>
<comment type="similarity">
    <text evidence="3">Belongs to the PurU family.</text>
</comment>
<dbReference type="PIRSF" id="PIRSF036480">
    <property type="entry name" value="FormyFH4_hydr"/>
    <property type="match status" value="1"/>
</dbReference>
<dbReference type="InterPro" id="IPR044074">
    <property type="entry name" value="PurU_ACT"/>
</dbReference>
<name>A0A238ZCK8_9PSEU</name>
<dbReference type="InterPro" id="IPR036477">
    <property type="entry name" value="Formyl_transf_N_sf"/>
</dbReference>
<comment type="catalytic activity">
    <reaction evidence="3">
        <text>(6R)-10-formyltetrahydrofolate + H2O = (6S)-5,6,7,8-tetrahydrofolate + formate + H(+)</text>
        <dbReference type="Rhea" id="RHEA:19833"/>
        <dbReference type="ChEBI" id="CHEBI:15377"/>
        <dbReference type="ChEBI" id="CHEBI:15378"/>
        <dbReference type="ChEBI" id="CHEBI:15740"/>
        <dbReference type="ChEBI" id="CHEBI:57453"/>
        <dbReference type="ChEBI" id="CHEBI:195366"/>
        <dbReference type="EC" id="3.5.1.10"/>
    </reaction>
</comment>
<dbReference type="InterPro" id="IPR041729">
    <property type="entry name" value="Formyl-FH4-Hydrolase_C"/>
</dbReference>
<proteinExistence type="inferred from homology"/>
<evidence type="ECO:0000313" key="6">
    <source>
        <dbReference type="EMBL" id="SNR80503.1"/>
    </source>
</evidence>
<keyword evidence="7" id="KW-1185">Reference proteome</keyword>
<dbReference type="InterPro" id="IPR045865">
    <property type="entry name" value="ACT-like_dom_sf"/>
</dbReference>
<dbReference type="HAMAP" id="MF_01927">
    <property type="entry name" value="PurU"/>
    <property type="match status" value="1"/>
</dbReference>
<comment type="function">
    <text evidence="3">Catalyzes the hydrolysis of 10-formyltetrahydrofolate (formyl-FH4) to formate and tetrahydrofolate (FH4).</text>
</comment>
<dbReference type="NCBIfam" id="TIGR00655">
    <property type="entry name" value="PurU"/>
    <property type="match status" value="1"/>
</dbReference>